<protein>
    <recommendedName>
        <fullName evidence="4">Cytochrome c domain-containing protein</fullName>
    </recommendedName>
</protein>
<evidence type="ECO:0000256" key="3">
    <source>
        <dbReference type="ARBA" id="ARBA00023004"/>
    </source>
</evidence>
<keyword evidence="1" id="KW-0349">Heme</keyword>
<dbReference type="AlphaFoldDB" id="A0A382B5K9"/>
<accession>A0A382B5K9</accession>
<evidence type="ECO:0000313" key="5">
    <source>
        <dbReference type="EMBL" id="SVB09086.1"/>
    </source>
</evidence>
<dbReference type="PROSITE" id="PS51007">
    <property type="entry name" value="CYTC"/>
    <property type="match status" value="1"/>
</dbReference>
<dbReference type="GO" id="GO:0020037">
    <property type="term" value="F:heme binding"/>
    <property type="evidence" value="ECO:0007669"/>
    <property type="project" value="InterPro"/>
</dbReference>
<dbReference type="SUPFAM" id="SSF46626">
    <property type="entry name" value="Cytochrome c"/>
    <property type="match status" value="1"/>
</dbReference>
<dbReference type="GO" id="GO:0009055">
    <property type="term" value="F:electron transfer activity"/>
    <property type="evidence" value="ECO:0007669"/>
    <property type="project" value="InterPro"/>
</dbReference>
<evidence type="ECO:0000259" key="4">
    <source>
        <dbReference type="PROSITE" id="PS51007"/>
    </source>
</evidence>
<keyword evidence="2" id="KW-0479">Metal-binding</keyword>
<name>A0A382B5K9_9ZZZZ</name>
<gene>
    <name evidence="5" type="ORF">METZ01_LOCUS161940</name>
</gene>
<evidence type="ECO:0000256" key="2">
    <source>
        <dbReference type="ARBA" id="ARBA00022723"/>
    </source>
</evidence>
<reference evidence="5" key="1">
    <citation type="submission" date="2018-05" db="EMBL/GenBank/DDBJ databases">
        <authorList>
            <person name="Lanie J.A."/>
            <person name="Ng W.-L."/>
            <person name="Kazmierczak K.M."/>
            <person name="Andrzejewski T.M."/>
            <person name="Davidsen T.M."/>
            <person name="Wayne K.J."/>
            <person name="Tettelin H."/>
            <person name="Glass J.I."/>
            <person name="Rusch D."/>
            <person name="Podicherti R."/>
            <person name="Tsui H.-C.T."/>
            <person name="Winkler M.E."/>
        </authorList>
    </citation>
    <scope>NUCLEOTIDE SEQUENCE</scope>
</reference>
<dbReference type="GO" id="GO:0046872">
    <property type="term" value="F:metal ion binding"/>
    <property type="evidence" value="ECO:0007669"/>
    <property type="project" value="UniProtKB-KW"/>
</dbReference>
<sequence>MNKTAFLKSLRKTTQISMLLVFVVFPGCNSEPTPHQAKAPKTDVIVQKDFQPVADASSVTEETRQVYQRYCAQCHGVKGHGDGINAPYLVVPPRDHTKGDYLETRSDQQLFDVIKLGGLAVGRAPCMPAWGYTFENKMIHSLVSYIRELCDCKAL</sequence>
<dbReference type="Gene3D" id="1.10.760.10">
    <property type="entry name" value="Cytochrome c-like domain"/>
    <property type="match status" value="1"/>
</dbReference>
<organism evidence="5">
    <name type="scientific">marine metagenome</name>
    <dbReference type="NCBI Taxonomy" id="408172"/>
    <lineage>
        <taxon>unclassified sequences</taxon>
        <taxon>metagenomes</taxon>
        <taxon>ecological metagenomes</taxon>
    </lineage>
</organism>
<dbReference type="Pfam" id="PF13442">
    <property type="entry name" value="Cytochrome_CBB3"/>
    <property type="match status" value="1"/>
</dbReference>
<dbReference type="InterPro" id="IPR009056">
    <property type="entry name" value="Cyt_c-like_dom"/>
</dbReference>
<dbReference type="InterPro" id="IPR036909">
    <property type="entry name" value="Cyt_c-like_dom_sf"/>
</dbReference>
<dbReference type="EMBL" id="UINC01028312">
    <property type="protein sequence ID" value="SVB09086.1"/>
    <property type="molecule type" value="Genomic_DNA"/>
</dbReference>
<evidence type="ECO:0000256" key="1">
    <source>
        <dbReference type="ARBA" id="ARBA00022617"/>
    </source>
</evidence>
<feature type="domain" description="Cytochrome c" evidence="4">
    <location>
        <begin position="58"/>
        <end position="150"/>
    </location>
</feature>
<keyword evidence="3" id="KW-0408">Iron</keyword>
<proteinExistence type="predicted"/>